<organism evidence="2 3">
    <name type="scientific">Quercus suber</name>
    <name type="common">Cork oak</name>
    <dbReference type="NCBI Taxonomy" id="58331"/>
    <lineage>
        <taxon>Eukaryota</taxon>
        <taxon>Viridiplantae</taxon>
        <taxon>Streptophyta</taxon>
        <taxon>Embryophyta</taxon>
        <taxon>Tracheophyta</taxon>
        <taxon>Spermatophyta</taxon>
        <taxon>Magnoliopsida</taxon>
        <taxon>eudicotyledons</taxon>
        <taxon>Gunneridae</taxon>
        <taxon>Pentapetalae</taxon>
        <taxon>rosids</taxon>
        <taxon>fabids</taxon>
        <taxon>Fagales</taxon>
        <taxon>Fagaceae</taxon>
        <taxon>Quercus</taxon>
    </lineage>
</organism>
<protein>
    <submittedName>
        <fullName evidence="2">Uncharacterized protein</fullName>
    </submittedName>
</protein>
<comment type="caution">
    <text evidence="2">The sequence shown here is derived from an EMBL/GenBank/DDBJ whole genome shotgun (WGS) entry which is preliminary data.</text>
</comment>
<sequence length="78" mass="8659">MCKLILVRDLGGSTEHDEVGGDKDSKHRDGLPNSPTSSGGFRRFSSKGLCRKELSAQHCFGGNMELYEARFSYLYSIN</sequence>
<proteinExistence type="predicted"/>
<evidence type="ECO:0000256" key="1">
    <source>
        <dbReference type="SAM" id="MobiDB-lite"/>
    </source>
</evidence>
<dbReference type="AlphaFoldDB" id="A0AAW0LVQ0"/>
<reference evidence="2 3" key="1">
    <citation type="journal article" date="2018" name="Sci. Data">
        <title>The draft genome sequence of cork oak.</title>
        <authorList>
            <person name="Ramos A.M."/>
            <person name="Usie A."/>
            <person name="Barbosa P."/>
            <person name="Barros P.M."/>
            <person name="Capote T."/>
            <person name="Chaves I."/>
            <person name="Simoes F."/>
            <person name="Abreu I."/>
            <person name="Carrasquinho I."/>
            <person name="Faro C."/>
            <person name="Guimaraes J.B."/>
            <person name="Mendonca D."/>
            <person name="Nobrega F."/>
            <person name="Rodrigues L."/>
            <person name="Saibo N.J.M."/>
            <person name="Varela M.C."/>
            <person name="Egas C."/>
            <person name="Matos J."/>
            <person name="Miguel C.M."/>
            <person name="Oliveira M.M."/>
            <person name="Ricardo C.P."/>
            <person name="Goncalves S."/>
        </authorList>
    </citation>
    <scope>NUCLEOTIDE SEQUENCE [LARGE SCALE GENOMIC DNA]</scope>
    <source>
        <strain evidence="3">cv. HL8</strain>
    </source>
</reference>
<gene>
    <name evidence="2" type="ORF">CFP56_027321</name>
</gene>
<accession>A0AAW0LVQ0</accession>
<feature type="region of interest" description="Disordered" evidence="1">
    <location>
        <begin position="13"/>
        <end position="43"/>
    </location>
</feature>
<dbReference type="Proteomes" id="UP000237347">
    <property type="component" value="Unassembled WGS sequence"/>
</dbReference>
<evidence type="ECO:0000313" key="2">
    <source>
        <dbReference type="EMBL" id="KAK7855530.1"/>
    </source>
</evidence>
<dbReference type="EMBL" id="PKMF04000044">
    <property type="protein sequence ID" value="KAK7855530.1"/>
    <property type="molecule type" value="Genomic_DNA"/>
</dbReference>
<feature type="compositionally biased region" description="Basic and acidic residues" evidence="1">
    <location>
        <begin position="14"/>
        <end position="30"/>
    </location>
</feature>
<keyword evidence="3" id="KW-1185">Reference proteome</keyword>
<name>A0AAW0LVQ0_QUESU</name>
<evidence type="ECO:0000313" key="3">
    <source>
        <dbReference type="Proteomes" id="UP000237347"/>
    </source>
</evidence>